<protein>
    <recommendedName>
        <fullName evidence="9">B30.2/SPRY domain-containing protein</fullName>
    </recommendedName>
</protein>
<sequence length="300" mass="33662">NSPPMCVPPTVDMAGLLQEASKCPICSAYLEKPIYLECECIFCLNCIYSLQMEPHGEYLFCYLCPMISRKNNLRPYWQLGKLVSKIKELEPHLTTILQMNPRMQKFQVDVTLDVDTANKFLLISDDLRSVRCVRIKKSQQDLAESLQLPLCVLGSPHFTSGCHYWQVDVGMSTQWDLGVCKESVHWKGKIQLTTDLGFWTVGLRGGGYFSASTMPQTALCSDTKLQRLGIFLDMDMGNISFFDVDNGSHIFTFTRVSVEEPLCPFFAPSVPPNDDQGVIRICPVMSPGLADPPAHPGEHE</sequence>
<reference evidence="8" key="1">
    <citation type="submission" date="2011-03" db="EMBL/GenBank/DDBJ databases">
        <title>Version 3 of the genome sequence of Otolemur garnettii (Bushbaby).</title>
        <authorList>
            <consortium name="The Broad Institute Genome Sequencing Platform"/>
            <person name="Di Palma F."/>
            <person name="Johnson J."/>
            <person name="Lander E.S."/>
            <person name="Lindblad-Toh K."/>
            <person name="Jaffe D.B."/>
            <person name="Gnerre S."/>
            <person name="MacCallum I."/>
            <person name="Przybylski D."/>
            <person name="Ribeiro F.J."/>
            <person name="Burton J.N."/>
            <person name="Walker B.J."/>
            <person name="Sharpe T."/>
            <person name="Hall G."/>
        </authorList>
    </citation>
    <scope>NUCLEOTIDE SEQUENCE [LARGE SCALE GENOMIC DNA]</scope>
</reference>
<dbReference type="InterPro" id="IPR003879">
    <property type="entry name" value="Butyrophylin_SPRY"/>
</dbReference>
<dbReference type="GeneTree" id="ENSGT00940000163408"/>
<dbReference type="Proteomes" id="UP000005225">
    <property type="component" value="Unassembled WGS sequence"/>
</dbReference>
<name>H0XJT9_OTOGA</name>
<evidence type="ECO:0000256" key="1">
    <source>
        <dbReference type="ARBA" id="ARBA00022723"/>
    </source>
</evidence>
<dbReference type="Pfam" id="PF15227">
    <property type="entry name" value="zf-C3HC4_4"/>
    <property type="match status" value="1"/>
</dbReference>
<dbReference type="SUPFAM" id="SSF57850">
    <property type="entry name" value="RING/U-box"/>
    <property type="match status" value="1"/>
</dbReference>
<dbReference type="InterPro" id="IPR013320">
    <property type="entry name" value="ConA-like_dom_sf"/>
</dbReference>
<dbReference type="Pfam" id="PF00622">
    <property type="entry name" value="SPRY"/>
    <property type="match status" value="1"/>
</dbReference>
<dbReference type="STRING" id="30611.ENSOGAP00000016379"/>
<reference evidence="7" key="2">
    <citation type="submission" date="2025-08" db="UniProtKB">
        <authorList>
            <consortium name="Ensembl"/>
        </authorList>
    </citation>
    <scope>IDENTIFICATION</scope>
</reference>
<dbReference type="GO" id="GO:0005737">
    <property type="term" value="C:cytoplasm"/>
    <property type="evidence" value="ECO:0007669"/>
    <property type="project" value="UniProtKB-ARBA"/>
</dbReference>
<dbReference type="PANTHER" id="PTHR24103">
    <property type="entry name" value="E3 UBIQUITIN-PROTEIN LIGASE TRIM"/>
    <property type="match status" value="1"/>
</dbReference>
<dbReference type="Pfam" id="PF11002">
    <property type="entry name" value="RDM"/>
    <property type="match status" value="1"/>
</dbReference>
<evidence type="ECO:0000259" key="5">
    <source>
        <dbReference type="PROSITE" id="PS50089"/>
    </source>
</evidence>
<organism evidence="7 8">
    <name type="scientific">Otolemur garnettii</name>
    <name type="common">Small-eared galago</name>
    <name type="synonym">Garnett's greater bushbaby</name>
    <dbReference type="NCBI Taxonomy" id="30611"/>
    <lineage>
        <taxon>Eukaryota</taxon>
        <taxon>Metazoa</taxon>
        <taxon>Chordata</taxon>
        <taxon>Craniata</taxon>
        <taxon>Vertebrata</taxon>
        <taxon>Euteleostomi</taxon>
        <taxon>Mammalia</taxon>
        <taxon>Eutheria</taxon>
        <taxon>Euarchontoglires</taxon>
        <taxon>Primates</taxon>
        <taxon>Strepsirrhini</taxon>
        <taxon>Lorisiformes</taxon>
        <taxon>Galagidae</taxon>
        <taxon>Otolemur</taxon>
    </lineage>
</organism>
<dbReference type="CDD" id="cd15821">
    <property type="entry name" value="SPRY_PRY_RFPL"/>
    <property type="match status" value="1"/>
</dbReference>
<dbReference type="AlphaFoldDB" id="H0XJT9"/>
<dbReference type="InterPro" id="IPR043136">
    <property type="entry name" value="B30.2/SPRY_sf"/>
</dbReference>
<feature type="domain" description="RING-type" evidence="5">
    <location>
        <begin position="23"/>
        <end position="64"/>
    </location>
</feature>
<evidence type="ECO:0008006" key="9">
    <source>
        <dbReference type="Google" id="ProtNLM"/>
    </source>
</evidence>
<keyword evidence="1" id="KW-0479">Metal-binding</keyword>
<dbReference type="SMART" id="SM00449">
    <property type="entry name" value="SPRY"/>
    <property type="match status" value="1"/>
</dbReference>
<dbReference type="InterPro" id="IPR006574">
    <property type="entry name" value="PRY"/>
</dbReference>
<dbReference type="InterPro" id="IPR001841">
    <property type="entry name" value="Znf_RING"/>
</dbReference>
<evidence type="ECO:0000313" key="8">
    <source>
        <dbReference type="Proteomes" id="UP000005225"/>
    </source>
</evidence>
<dbReference type="InterPro" id="IPR037960">
    <property type="entry name" value="SPRY/PRY_RFPL"/>
</dbReference>
<evidence type="ECO:0000256" key="2">
    <source>
        <dbReference type="ARBA" id="ARBA00022771"/>
    </source>
</evidence>
<dbReference type="InterPro" id="IPR050143">
    <property type="entry name" value="TRIM/RBCC"/>
</dbReference>
<dbReference type="Gene3D" id="3.30.40.10">
    <property type="entry name" value="Zinc/RING finger domain, C3HC4 (zinc finger)"/>
    <property type="match status" value="1"/>
</dbReference>
<dbReference type="PRINTS" id="PR01407">
    <property type="entry name" value="BUTYPHLNCDUF"/>
</dbReference>
<evidence type="ECO:0000256" key="3">
    <source>
        <dbReference type="ARBA" id="ARBA00022833"/>
    </source>
</evidence>
<dbReference type="HOGENOM" id="CLU_013137_7_1_1"/>
<keyword evidence="3" id="KW-0862">Zinc</keyword>
<dbReference type="InParanoid" id="H0XJT9"/>
<dbReference type="InterPro" id="IPR003877">
    <property type="entry name" value="SPRY_dom"/>
</dbReference>
<feature type="domain" description="B30.2/SPRY" evidence="6">
    <location>
        <begin position="90"/>
        <end position="284"/>
    </location>
</feature>
<evidence type="ECO:0000256" key="4">
    <source>
        <dbReference type="PROSITE-ProRule" id="PRU00175"/>
    </source>
</evidence>
<dbReference type="InterPro" id="IPR001870">
    <property type="entry name" value="B30.2/SPRY"/>
</dbReference>
<keyword evidence="8" id="KW-1185">Reference proteome</keyword>
<evidence type="ECO:0000313" key="7">
    <source>
        <dbReference type="Ensembl" id="ENSOGAP00000016379.1"/>
    </source>
</evidence>
<proteinExistence type="predicted"/>
<reference evidence="7" key="3">
    <citation type="submission" date="2025-09" db="UniProtKB">
        <authorList>
            <consortium name="Ensembl"/>
        </authorList>
    </citation>
    <scope>IDENTIFICATION</scope>
</reference>
<dbReference type="GO" id="GO:0008270">
    <property type="term" value="F:zinc ion binding"/>
    <property type="evidence" value="ECO:0007669"/>
    <property type="project" value="UniProtKB-KW"/>
</dbReference>
<dbReference type="Gene3D" id="2.60.120.920">
    <property type="match status" value="1"/>
</dbReference>
<dbReference type="SMART" id="SM00589">
    <property type="entry name" value="PRY"/>
    <property type="match status" value="1"/>
</dbReference>
<dbReference type="FunFam" id="2.60.120.920:FF:000040">
    <property type="entry name" value="Ret finger protein-like 4A"/>
    <property type="match status" value="1"/>
</dbReference>
<keyword evidence="2 4" id="KW-0863">Zinc-finger</keyword>
<dbReference type="InterPro" id="IPR022723">
    <property type="entry name" value="RDM_domain_RFPL"/>
</dbReference>
<evidence type="ECO:0000259" key="6">
    <source>
        <dbReference type="PROSITE" id="PS50188"/>
    </source>
</evidence>
<dbReference type="InterPro" id="IPR013083">
    <property type="entry name" value="Znf_RING/FYVE/PHD"/>
</dbReference>
<dbReference type="FunCoup" id="H0XJT9">
    <property type="interactions" value="537"/>
</dbReference>
<dbReference type="EMBL" id="AAQR03069391">
    <property type="status" value="NOT_ANNOTATED_CDS"/>
    <property type="molecule type" value="Genomic_DNA"/>
</dbReference>
<accession>H0XJT9</accession>
<dbReference type="OMA" id="RVQQHAI"/>
<dbReference type="eggNOG" id="KOG2177">
    <property type="taxonomic scope" value="Eukaryota"/>
</dbReference>
<dbReference type="PROSITE" id="PS50188">
    <property type="entry name" value="B302_SPRY"/>
    <property type="match status" value="1"/>
</dbReference>
<dbReference type="Ensembl" id="ENSOGAT00000024667.1">
    <property type="protein sequence ID" value="ENSOGAP00000016379.1"/>
    <property type="gene ID" value="ENSOGAG00000033032.1"/>
</dbReference>
<dbReference type="Pfam" id="PF13765">
    <property type="entry name" value="PRY"/>
    <property type="match status" value="1"/>
</dbReference>
<dbReference type="SUPFAM" id="SSF49899">
    <property type="entry name" value="Concanavalin A-like lectins/glucanases"/>
    <property type="match status" value="1"/>
</dbReference>
<dbReference type="PROSITE" id="PS50089">
    <property type="entry name" value="ZF_RING_2"/>
    <property type="match status" value="1"/>
</dbReference>